<keyword evidence="3" id="KW-0731">Sigma factor</keyword>
<dbReference type="InterPro" id="IPR013324">
    <property type="entry name" value="RNA_pol_sigma_r3/r4-like"/>
</dbReference>
<reference evidence="8" key="2">
    <citation type="submission" date="2021-04" db="EMBL/GenBank/DDBJ databases">
        <authorList>
            <person name="Gilroy R."/>
        </authorList>
    </citation>
    <scope>NUCLEOTIDE SEQUENCE</scope>
    <source>
        <strain evidence="8">ChiBcec16_6824</strain>
    </source>
</reference>
<dbReference type="Gene3D" id="1.10.1740.10">
    <property type="match status" value="1"/>
</dbReference>
<reference evidence="8" key="1">
    <citation type="journal article" date="2021" name="PeerJ">
        <title>Extensive microbial diversity within the chicken gut microbiome revealed by metagenomics and culture.</title>
        <authorList>
            <person name="Gilroy R."/>
            <person name="Ravi A."/>
            <person name="Getino M."/>
            <person name="Pursley I."/>
            <person name="Horton D.L."/>
            <person name="Alikhan N.F."/>
            <person name="Baker D."/>
            <person name="Gharbi K."/>
            <person name="Hall N."/>
            <person name="Watson M."/>
            <person name="Adriaenssens E.M."/>
            <person name="Foster-Nyarko E."/>
            <person name="Jarju S."/>
            <person name="Secka A."/>
            <person name="Antonio M."/>
            <person name="Oren A."/>
            <person name="Chaudhuri R.R."/>
            <person name="La Ragione R."/>
            <person name="Hildebrand F."/>
            <person name="Pallen M.J."/>
        </authorList>
    </citation>
    <scope>NUCLEOTIDE SEQUENCE</scope>
    <source>
        <strain evidence="8">ChiBcec16_6824</strain>
    </source>
</reference>
<dbReference type="GO" id="GO:0006352">
    <property type="term" value="P:DNA-templated transcription initiation"/>
    <property type="evidence" value="ECO:0007669"/>
    <property type="project" value="InterPro"/>
</dbReference>
<proteinExistence type="inferred from homology"/>
<evidence type="ECO:0000259" key="7">
    <source>
        <dbReference type="Pfam" id="PF08281"/>
    </source>
</evidence>
<feature type="domain" description="RNA polymerase sigma-70 region 2" evidence="6">
    <location>
        <begin position="22"/>
        <end position="90"/>
    </location>
</feature>
<evidence type="ECO:0000256" key="5">
    <source>
        <dbReference type="ARBA" id="ARBA00023163"/>
    </source>
</evidence>
<dbReference type="InterPro" id="IPR013325">
    <property type="entry name" value="RNA_pol_sigma_r2"/>
</dbReference>
<dbReference type="Proteomes" id="UP000823868">
    <property type="component" value="Unassembled WGS sequence"/>
</dbReference>
<comment type="caution">
    <text evidence="8">The sequence shown here is derived from an EMBL/GenBank/DDBJ whole genome shotgun (WGS) entry which is preliminary data.</text>
</comment>
<dbReference type="Gene3D" id="1.10.10.10">
    <property type="entry name" value="Winged helix-like DNA-binding domain superfamily/Winged helix DNA-binding domain"/>
    <property type="match status" value="1"/>
</dbReference>
<dbReference type="InterPro" id="IPR039425">
    <property type="entry name" value="RNA_pol_sigma-70-like"/>
</dbReference>
<dbReference type="InterPro" id="IPR013249">
    <property type="entry name" value="RNA_pol_sigma70_r4_t2"/>
</dbReference>
<feature type="domain" description="RNA polymerase sigma factor 70 region 4 type 2" evidence="7">
    <location>
        <begin position="120"/>
        <end position="172"/>
    </location>
</feature>
<dbReference type="AlphaFoldDB" id="A0A9D1Y8T9"/>
<protein>
    <submittedName>
        <fullName evidence="8">Sigma-70 family RNA polymerase sigma factor</fullName>
    </submittedName>
</protein>
<dbReference type="SUPFAM" id="SSF88946">
    <property type="entry name" value="Sigma2 domain of RNA polymerase sigma factors"/>
    <property type="match status" value="1"/>
</dbReference>
<dbReference type="Pfam" id="PF08281">
    <property type="entry name" value="Sigma70_r4_2"/>
    <property type="match status" value="1"/>
</dbReference>
<dbReference type="InterPro" id="IPR036388">
    <property type="entry name" value="WH-like_DNA-bd_sf"/>
</dbReference>
<dbReference type="Pfam" id="PF04542">
    <property type="entry name" value="Sigma70_r2"/>
    <property type="match status" value="1"/>
</dbReference>
<evidence type="ECO:0000313" key="8">
    <source>
        <dbReference type="EMBL" id="HIY21625.1"/>
    </source>
</evidence>
<dbReference type="NCBIfam" id="TIGR02937">
    <property type="entry name" value="sigma70-ECF"/>
    <property type="match status" value="1"/>
</dbReference>
<sequence>MNDEALIAAIRRGDEAAIQTVITTYSKLLWSVAAPILSEVAAEADVEECVADVFIALWQHPERYDPQRGALRSYLALMARSRAVDKYRALVRQSALPLEDTLPAAAPSLADGVVEQEEQQALHQAVRTLEQPAREILLRRYYRDETPREIAQAMDLPVKRVENCLYRAKRKLRDFLTRPTGG</sequence>
<organism evidence="8 9">
    <name type="scientific">Candidatus Flavonifractor merdigallinarum</name>
    <dbReference type="NCBI Taxonomy" id="2838589"/>
    <lineage>
        <taxon>Bacteria</taxon>
        <taxon>Bacillati</taxon>
        <taxon>Bacillota</taxon>
        <taxon>Clostridia</taxon>
        <taxon>Eubacteriales</taxon>
        <taxon>Oscillospiraceae</taxon>
        <taxon>Flavonifractor</taxon>
    </lineage>
</organism>
<dbReference type="InterPro" id="IPR014284">
    <property type="entry name" value="RNA_pol_sigma-70_dom"/>
</dbReference>
<evidence type="ECO:0000259" key="6">
    <source>
        <dbReference type="Pfam" id="PF04542"/>
    </source>
</evidence>
<keyword evidence="5" id="KW-0804">Transcription</keyword>
<dbReference type="GO" id="GO:0003677">
    <property type="term" value="F:DNA binding"/>
    <property type="evidence" value="ECO:0007669"/>
    <property type="project" value="UniProtKB-KW"/>
</dbReference>
<keyword evidence="2" id="KW-0805">Transcription regulation</keyword>
<accession>A0A9D1Y8T9</accession>
<evidence type="ECO:0000256" key="2">
    <source>
        <dbReference type="ARBA" id="ARBA00023015"/>
    </source>
</evidence>
<dbReference type="PANTHER" id="PTHR43133:SF8">
    <property type="entry name" value="RNA POLYMERASE SIGMA FACTOR HI_1459-RELATED"/>
    <property type="match status" value="1"/>
</dbReference>
<name>A0A9D1Y8T9_9FIRM</name>
<keyword evidence="4" id="KW-0238">DNA-binding</keyword>
<evidence type="ECO:0000313" key="9">
    <source>
        <dbReference type="Proteomes" id="UP000823868"/>
    </source>
</evidence>
<comment type="similarity">
    <text evidence="1">Belongs to the sigma-70 factor family. ECF subfamily.</text>
</comment>
<evidence type="ECO:0000256" key="4">
    <source>
        <dbReference type="ARBA" id="ARBA00023125"/>
    </source>
</evidence>
<dbReference type="PANTHER" id="PTHR43133">
    <property type="entry name" value="RNA POLYMERASE ECF-TYPE SIGMA FACTO"/>
    <property type="match status" value="1"/>
</dbReference>
<evidence type="ECO:0000256" key="3">
    <source>
        <dbReference type="ARBA" id="ARBA00023082"/>
    </source>
</evidence>
<dbReference type="InterPro" id="IPR007627">
    <property type="entry name" value="RNA_pol_sigma70_r2"/>
</dbReference>
<evidence type="ECO:0000256" key="1">
    <source>
        <dbReference type="ARBA" id="ARBA00010641"/>
    </source>
</evidence>
<dbReference type="EMBL" id="DXDX01000129">
    <property type="protein sequence ID" value="HIY21625.1"/>
    <property type="molecule type" value="Genomic_DNA"/>
</dbReference>
<gene>
    <name evidence="8" type="ORF">H9841_06980</name>
</gene>
<dbReference type="SUPFAM" id="SSF88659">
    <property type="entry name" value="Sigma3 and sigma4 domains of RNA polymerase sigma factors"/>
    <property type="match status" value="1"/>
</dbReference>
<dbReference type="GO" id="GO:0016987">
    <property type="term" value="F:sigma factor activity"/>
    <property type="evidence" value="ECO:0007669"/>
    <property type="project" value="UniProtKB-KW"/>
</dbReference>